<keyword evidence="5" id="KW-0326">Glycosidase</keyword>
<gene>
    <name evidence="5" type="ORF">FHR23_002585</name>
</gene>
<dbReference type="Proteomes" id="UP000554342">
    <property type="component" value="Unassembled WGS sequence"/>
</dbReference>
<dbReference type="GO" id="GO:0004558">
    <property type="term" value="F:alpha-1,4-glucosidase activity"/>
    <property type="evidence" value="ECO:0007669"/>
    <property type="project" value="UniProtKB-EC"/>
</dbReference>
<name>A0A840Z1I2_9SPHN</name>
<evidence type="ECO:0000313" key="6">
    <source>
        <dbReference type="Proteomes" id="UP000554342"/>
    </source>
</evidence>
<protein>
    <submittedName>
        <fullName evidence="5">Alpha-glucosidase</fullName>
        <ecNumber evidence="5">3.2.1.20</ecNumber>
    </submittedName>
</protein>
<evidence type="ECO:0000256" key="1">
    <source>
        <dbReference type="SAM" id="SignalP"/>
    </source>
</evidence>
<dbReference type="Gene3D" id="3.20.20.70">
    <property type="entry name" value="Aldolase class I"/>
    <property type="match status" value="1"/>
</dbReference>
<feature type="domain" description="Glycosyl-hydrolase 97 N-terminal" evidence="3">
    <location>
        <begin position="32"/>
        <end position="288"/>
    </location>
</feature>
<evidence type="ECO:0000259" key="4">
    <source>
        <dbReference type="Pfam" id="PF14509"/>
    </source>
</evidence>
<keyword evidence="6" id="KW-1185">Reference proteome</keyword>
<dbReference type="InterPro" id="IPR052720">
    <property type="entry name" value="Glycosyl_hydrolase_97"/>
</dbReference>
<dbReference type="InterPro" id="IPR029483">
    <property type="entry name" value="GH97_C"/>
</dbReference>
<evidence type="ECO:0000259" key="2">
    <source>
        <dbReference type="Pfam" id="PF10566"/>
    </source>
</evidence>
<dbReference type="InterPro" id="IPR013785">
    <property type="entry name" value="Aldolase_TIM"/>
</dbReference>
<reference evidence="5 6" key="1">
    <citation type="submission" date="2020-08" db="EMBL/GenBank/DDBJ databases">
        <title>Genomic Encyclopedia of Type Strains, Phase IV (KMG-IV): sequencing the most valuable type-strain genomes for metagenomic binning, comparative biology and taxonomic classification.</title>
        <authorList>
            <person name="Goeker M."/>
        </authorList>
    </citation>
    <scope>NUCLEOTIDE SEQUENCE [LARGE SCALE GENOMIC DNA]</scope>
    <source>
        <strain evidence="5 6">DSM 27203</strain>
    </source>
</reference>
<dbReference type="InterPro" id="IPR019563">
    <property type="entry name" value="GH97_catalytic"/>
</dbReference>
<dbReference type="EMBL" id="JACIJI010000005">
    <property type="protein sequence ID" value="MBB5719637.1"/>
    <property type="molecule type" value="Genomic_DNA"/>
</dbReference>
<keyword evidence="1" id="KW-0732">Signal</keyword>
<organism evidence="5 6">
    <name type="scientific">Stakelama sediminis</name>
    <dbReference type="NCBI Taxonomy" id="463200"/>
    <lineage>
        <taxon>Bacteria</taxon>
        <taxon>Pseudomonadati</taxon>
        <taxon>Pseudomonadota</taxon>
        <taxon>Alphaproteobacteria</taxon>
        <taxon>Sphingomonadales</taxon>
        <taxon>Sphingomonadaceae</taxon>
        <taxon>Stakelama</taxon>
    </lineage>
</organism>
<dbReference type="SUPFAM" id="SSF51445">
    <property type="entry name" value="(Trans)glycosidases"/>
    <property type="match status" value="1"/>
</dbReference>
<feature type="domain" description="Glycosyl-hydrolase 97 catalytic" evidence="2">
    <location>
        <begin position="306"/>
        <end position="494"/>
    </location>
</feature>
<accession>A0A840Z1I2</accession>
<feature type="signal peptide" evidence="1">
    <location>
        <begin position="1"/>
        <end position="26"/>
    </location>
</feature>
<evidence type="ECO:0000313" key="5">
    <source>
        <dbReference type="EMBL" id="MBB5719637.1"/>
    </source>
</evidence>
<feature type="domain" description="Glycosyl-hydrolase 97 C-terminal oligomerisation" evidence="4">
    <location>
        <begin position="586"/>
        <end position="688"/>
    </location>
</feature>
<keyword evidence="5" id="KW-0378">Hydrolase</keyword>
<dbReference type="GO" id="GO:0030246">
    <property type="term" value="F:carbohydrate binding"/>
    <property type="evidence" value="ECO:0007669"/>
    <property type="project" value="InterPro"/>
</dbReference>
<dbReference type="Pfam" id="PF14508">
    <property type="entry name" value="GH97_N"/>
    <property type="match status" value="1"/>
</dbReference>
<dbReference type="Gene3D" id="2.70.98.10">
    <property type="match status" value="1"/>
</dbReference>
<sequence>MTLPRTLLRLTAIAAFGAALITSAHAQDVATVASPDGHIRVTISLDGEHRLNYSVSRDGTPIIANSHIGFTFTDMDPMTRGFTIDGTSQSSLDSRWEQPWGENRYVTDNHRELVVHAHDGGASDAMHDNRVERHITLRFRVFDNGVGFRTEFGNRPGGGAWHIADEDTEFALASPGTAWWIQAGDWNRYEYLYQKTPISAVSVAHTPITMQLDNNIWLSFHEAALVDYSGMWLKRLDGERFRSTLAPSSHGAKVIRTGPFVTPWRTIRIASSAPGLYDNNLELNLNEPNKLGDVSWVKPFRYIGIWWAMHLNQWTWASGPNHGATTAHTKAYIDFAAKHGFRGVLIEGWNKGWDGTWFGNGRDFSFTQPYSDYDLKGLAAYGREKGVRLIAHNETGGNLANYEAQLDDAMTLYQQLGIDSVKTGYVADAGGLIAPGDTPGEQRMEWHDGQRSVQHHMKVVLDAAKHHVMIDDHEPVKDTGLRRTYPNWVSREGARGMEYQAWGVPKNPPSHIPNLYFTRMLSGPMDYTPGVLSLKGRDNSDIPSTLARQLALYVVIYSPIQMAADMPENLAQYPHELDFIDHVPTDWSESHTLMGAPGNYVVAARKDRNSNAWYVGGVTNDQARTVTLDLAFLDPGKTYRAKIWRDAPDADFRKDTRHKDIIETRAVRKGDRWSVRMAPGGGFAIRITPS</sequence>
<dbReference type="PANTHER" id="PTHR35803:SF1">
    <property type="entry name" value="GLUCAN 1,4-ALPHA-GLUCOSIDASE SUSB"/>
    <property type="match status" value="1"/>
</dbReference>
<dbReference type="EC" id="3.2.1.20" evidence="5"/>
<dbReference type="AlphaFoldDB" id="A0A840Z1I2"/>
<proteinExistence type="predicted"/>
<dbReference type="InterPro" id="IPR029486">
    <property type="entry name" value="GH97_N"/>
</dbReference>
<dbReference type="InterPro" id="IPR014718">
    <property type="entry name" value="GH-type_carb-bd"/>
</dbReference>
<dbReference type="Pfam" id="PF10566">
    <property type="entry name" value="Glyco_hydro_97"/>
    <property type="match status" value="1"/>
</dbReference>
<evidence type="ECO:0000259" key="3">
    <source>
        <dbReference type="Pfam" id="PF14508"/>
    </source>
</evidence>
<feature type="chain" id="PRO_5032299280" evidence="1">
    <location>
        <begin position="27"/>
        <end position="690"/>
    </location>
</feature>
<dbReference type="PANTHER" id="PTHR35803">
    <property type="entry name" value="GLUCAN 1,4-ALPHA-GLUCOSIDASE SUSB-RELATED"/>
    <property type="match status" value="1"/>
</dbReference>
<dbReference type="Pfam" id="PF14509">
    <property type="entry name" value="GH97_C"/>
    <property type="match status" value="1"/>
</dbReference>
<comment type="caution">
    <text evidence="5">The sequence shown here is derived from an EMBL/GenBank/DDBJ whole genome shotgun (WGS) entry which is preliminary data.</text>
</comment>
<dbReference type="RefSeq" id="WP_184004627.1">
    <property type="nucleotide sequence ID" value="NZ_BAABIF010000030.1"/>
</dbReference>
<dbReference type="InterPro" id="IPR017853">
    <property type="entry name" value="GH"/>
</dbReference>